<name>A0A212KLY2_9PROT</name>
<dbReference type="PANTHER" id="PTHR45947">
    <property type="entry name" value="SULFOQUINOVOSYL TRANSFERASE SQD2"/>
    <property type="match status" value="1"/>
</dbReference>
<accession>A0A212KLY2</accession>
<gene>
    <name evidence="2" type="ORF">KL86APRO_30214</name>
</gene>
<dbReference type="InterPro" id="IPR050194">
    <property type="entry name" value="Glycosyltransferase_grp1"/>
</dbReference>
<feature type="domain" description="Glycosyltransferase subfamily 4-like N-terminal" evidence="1">
    <location>
        <begin position="15"/>
        <end position="150"/>
    </location>
</feature>
<sequence>MTIRVLQAMAGAEQGGAEAFFERLVCALHRDGQHQHVLIRRNPARAARLKAAGLTPVELPFGGAFDFTTKRQFAKEIARFKPHVVMTWMNRASVMCPKGPFVHVARLGGYYDLKYYQSCDHLIGNTPDIVNYLVREGWPQDRAHYVPNFAEVNTAAEPMSRAAHYTPKHAPLVVAMGRLHENKAFDVLIKALARVPDAYLWLAGDGPERQKLEQLALSEGIKPRTRFLGWQQDVSPLLAAADVFVCPSRHEPLGNVVLEAWALGKPVVAADAQGPGMLIDHGRNGLLVPVDDPPALAQGIAWVLGNREDARAMAEAGRESYIQDYSASVVIARYRRFFESVAAVAAPAEA</sequence>
<keyword evidence="2" id="KW-0808">Transferase</keyword>
<evidence type="ECO:0000259" key="1">
    <source>
        <dbReference type="Pfam" id="PF13439"/>
    </source>
</evidence>
<dbReference type="GO" id="GO:0016757">
    <property type="term" value="F:glycosyltransferase activity"/>
    <property type="evidence" value="ECO:0007669"/>
    <property type="project" value="UniProtKB-ARBA"/>
</dbReference>
<dbReference type="PANTHER" id="PTHR45947:SF13">
    <property type="entry name" value="TRANSFERASE"/>
    <property type="match status" value="1"/>
</dbReference>
<dbReference type="Pfam" id="PF13439">
    <property type="entry name" value="Glyco_transf_4"/>
    <property type="match status" value="1"/>
</dbReference>
<reference evidence="2" key="1">
    <citation type="submission" date="2016-04" db="EMBL/GenBank/DDBJ databases">
        <authorList>
            <person name="Evans L.H."/>
            <person name="Alamgir A."/>
            <person name="Owens N."/>
            <person name="Weber N.D."/>
            <person name="Virtaneva K."/>
            <person name="Barbian K."/>
            <person name="Babar A."/>
            <person name="Rosenke K."/>
        </authorList>
    </citation>
    <scope>NUCLEOTIDE SEQUENCE</scope>
    <source>
        <strain evidence="2">86</strain>
    </source>
</reference>
<protein>
    <submittedName>
        <fullName evidence="2">Glycosyltransferase</fullName>
    </submittedName>
</protein>
<dbReference type="Pfam" id="PF13692">
    <property type="entry name" value="Glyco_trans_1_4"/>
    <property type="match status" value="1"/>
</dbReference>
<dbReference type="EMBL" id="FLUO01000003">
    <property type="protein sequence ID" value="SBW12723.1"/>
    <property type="molecule type" value="Genomic_DNA"/>
</dbReference>
<dbReference type="AlphaFoldDB" id="A0A212KLY2"/>
<evidence type="ECO:0000313" key="2">
    <source>
        <dbReference type="EMBL" id="SBW12723.1"/>
    </source>
</evidence>
<dbReference type="CDD" id="cd03811">
    <property type="entry name" value="GT4_GT28_WabH-like"/>
    <property type="match status" value="1"/>
</dbReference>
<dbReference type="SUPFAM" id="SSF53756">
    <property type="entry name" value="UDP-Glycosyltransferase/glycogen phosphorylase"/>
    <property type="match status" value="1"/>
</dbReference>
<dbReference type="Gene3D" id="3.40.50.2000">
    <property type="entry name" value="Glycogen Phosphorylase B"/>
    <property type="match status" value="2"/>
</dbReference>
<organism evidence="2">
    <name type="scientific">uncultured Alphaproteobacteria bacterium</name>
    <dbReference type="NCBI Taxonomy" id="91750"/>
    <lineage>
        <taxon>Bacteria</taxon>
        <taxon>Pseudomonadati</taxon>
        <taxon>Pseudomonadota</taxon>
        <taxon>Alphaproteobacteria</taxon>
        <taxon>environmental samples</taxon>
    </lineage>
</organism>
<dbReference type="InterPro" id="IPR028098">
    <property type="entry name" value="Glyco_trans_4-like_N"/>
</dbReference>
<proteinExistence type="predicted"/>